<dbReference type="EMBL" id="CAKKMG010000157">
    <property type="protein sequence ID" value="CAH0314734.1"/>
    <property type="molecule type" value="Genomic_DNA"/>
</dbReference>
<evidence type="ECO:0000313" key="1">
    <source>
        <dbReference type="EMBL" id="CAH0314734.1"/>
    </source>
</evidence>
<gene>
    <name evidence="1" type="ORF">SRABI133_05087</name>
</gene>
<reference evidence="1" key="1">
    <citation type="submission" date="2021-11" db="EMBL/GenBank/DDBJ databases">
        <authorList>
            <person name="Bulgarelli D."/>
        </authorList>
    </citation>
    <scope>NUCLEOTIDE SEQUENCE</scope>
    <source>
        <strain evidence="1">Bi133</strain>
    </source>
</reference>
<dbReference type="Proteomes" id="UP000789326">
    <property type="component" value="Unassembled WGS sequence"/>
</dbReference>
<dbReference type="AlphaFoldDB" id="A0A9W4L9Y0"/>
<evidence type="ECO:0000313" key="2">
    <source>
        <dbReference type="Proteomes" id="UP000789326"/>
    </source>
</evidence>
<protein>
    <recommendedName>
        <fullName evidence="3">WGR domain-containing protein</fullName>
    </recommendedName>
</protein>
<proteinExistence type="predicted"/>
<organism evidence="1 2">
    <name type="scientific">Peribacillus simplex</name>
    <dbReference type="NCBI Taxonomy" id="1478"/>
    <lineage>
        <taxon>Bacteria</taxon>
        <taxon>Bacillati</taxon>
        <taxon>Bacillota</taxon>
        <taxon>Bacilli</taxon>
        <taxon>Bacillales</taxon>
        <taxon>Bacillaceae</taxon>
        <taxon>Peribacillus</taxon>
    </lineage>
</organism>
<accession>A0A9W4L9Y0</accession>
<sequence length="184" mass="21073">MKIPRQNPDNFEGDILTKLIKQGGNGYLYWHIWKDGMTLKVHSGSVGVIGETREIQFSISEKAKESLDELVNQKIKEGFRYIEEHDLINLLVEYSYKKEKIEETLIKRHYMQDIIDGCLFWTGNGHCDGGGIGMGVAQVFNYVIDVKKAAKEIIKELENENLVEGVEISYLNPNNVQYITLYPS</sequence>
<comment type="caution">
    <text evidence="1">The sequence shown here is derived from an EMBL/GenBank/DDBJ whole genome shotgun (WGS) entry which is preliminary data.</text>
</comment>
<name>A0A9W4L9Y0_9BACI</name>
<evidence type="ECO:0008006" key="3">
    <source>
        <dbReference type="Google" id="ProtNLM"/>
    </source>
</evidence>
<dbReference type="Gene3D" id="2.20.140.10">
    <property type="entry name" value="WGR domain"/>
    <property type="match status" value="1"/>
</dbReference>
<dbReference type="RefSeq" id="WP_230304199.1">
    <property type="nucleotide sequence ID" value="NZ_CAKKMG010000157.1"/>
</dbReference>